<dbReference type="Pfam" id="PF00905">
    <property type="entry name" value="Transpeptidase"/>
    <property type="match status" value="1"/>
</dbReference>
<dbReference type="InterPro" id="IPR012338">
    <property type="entry name" value="Beta-lactam/transpept-like"/>
</dbReference>
<feature type="compositionally biased region" description="Low complexity" evidence="1">
    <location>
        <begin position="116"/>
        <end position="141"/>
    </location>
</feature>
<feature type="compositionally biased region" description="Low complexity" evidence="1">
    <location>
        <begin position="28"/>
        <end position="39"/>
    </location>
</feature>
<feature type="region of interest" description="Disordered" evidence="1">
    <location>
        <begin position="111"/>
        <end position="141"/>
    </location>
</feature>
<evidence type="ECO:0000259" key="3">
    <source>
        <dbReference type="Pfam" id="PF00905"/>
    </source>
</evidence>
<reference evidence="4 5" key="1">
    <citation type="submission" date="2020-02" db="EMBL/GenBank/DDBJ databases">
        <title>Acidophilic actinobacteria isolated from forest soil.</title>
        <authorList>
            <person name="Golinska P."/>
        </authorList>
    </citation>
    <scope>NUCLEOTIDE SEQUENCE [LARGE SCALE GENOMIC DNA]</scope>
    <source>
        <strain evidence="4 5">NL8</strain>
    </source>
</reference>
<evidence type="ECO:0000313" key="4">
    <source>
        <dbReference type="EMBL" id="MBS2547198.1"/>
    </source>
</evidence>
<feature type="region of interest" description="Disordered" evidence="1">
    <location>
        <begin position="28"/>
        <end position="55"/>
    </location>
</feature>
<keyword evidence="2" id="KW-0732">Signal</keyword>
<keyword evidence="5" id="KW-1185">Reference proteome</keyword>
<feature type="signal peptide" evidence="2">
    <location>
        <begin position="1"/>
        <end position="28"/>
    </location>
</feature>
<comment type="caution">
    <text evidence="4">The sequence shown here is derived from an EMBL/GenBank/DDBJ whole genome shotgun (WGS) entry which is preliminary data.</text>
</comment>
<dbReference type="Gene3D" id="3.40.710.10">
    <property type="entry name" value="DD-peptidase/beta-lactamase superfamily"/>
    <property type="match status" value="1"/>
</dbReference>
<name>A0ABS5KMB4_9ACTN</name>
<evidence type="ECO:0000256" key="1">
    <source>
        <dbReference type="SAM" id="MobiDB-lite"/>
    </source>
</evidence>
<dbReference type="PANTHER" id="PTHR30627">
    <property type="entry name" value="PEPTIDOGLYCAN D,D-TRANSPEPTIDASE"/>
    <property type="match status" value="1"/>
</dbReference>
<dbReference type="EMBL" id="JAAFYZ010000024">
    <property type="protein sequence ID" value="MBS2547198.1"/>
    <property type="molecule type" value="Genomic_DNA"/>
</dbReference>
<accession>A0ABS5KMB4</accession>
<evidence type="ECO:0000313" key="5">
    <source>
        <dbReference type="Proteomes" id="UP000730482"/>
    </source>
</evidence>
<feature type="domain" description="Penicillin-binding protein transpeptidase" evidence="3">
    <location>
        <begin position="300"/>
        <end position="578"/>
    </location>
</feature>
<proteinExistence type="predicted"/>
<dbReference type="InterPro" id="IPR001460">
    <property type="entry name" value="PCN-bd_Tpept"/>
</dbReference>
<dbReference type="PANTHER" id="PTHR30627:SF24">
    <property type="entry name" value="PENICILLIN-BINDING PROTEIN 4B"/>
    <property type="match status" value="1"/>
</dbReference>
<dbReference type="PROSITE" id="PS51257">
    <property type="entry name" value="PROKAR_LIPOPROTEIN"/>
    <property type="match status" value="1"/>
</dbReference>
<protein>
    <recommendedName>
        <fullName evidence="3">Penicillin-binding protein transpeptidase domain-containing protein</fullName>
    </recommendedName>
</protein>
<dbReference type="Proteomes" id="UP000730482">
    <property type="component" value="Unassembled WGS sequence"/>
</dbReference>
<dbReference type="InterPro" id="IPR050515">
    <property type="entry name" value="Beta-lactam/transpept"/>
</dbReference>
<dbReference type="RefSeq" id="WP_212008797.1">
    <property type="nucleotide sequence ID" value="NZ_JAAFYZ010000024.1"/>
</dbReference>
<dbReference type="SUPFAM" id="SSF56601">
    <property type="entry name" value="beta-lactamase/transpeptidase-like"/>
    <property type="match status" value="1"/>
</dbReference>
<organism evidence="4 5">
    <name type="scientific">Catenulispora pinistramenti</name>
    <dbReference type="NCBI Taxonomy" id="2705254"/>
    <lineage>
        <taxon>Bacteria</taxon>
        <taxon>Bacillati</taxon>
        <taxon>Actinomycetota</taxon>
        <taxon>Actinomycetes</taxon>
        <taxon>Catenulisporales</taxon>
        <taxon>Catenulisporaceae</taxon>
        <taxon>Catenulispora</taxon>
    </lineage>
</organism>
<feature type="chain" id="PRO_5046739225" description="Penicillin-binding protein transpeptidase domain-containing protein" evidence="2">
    <location>
        <begin position="29"/>
        <end position="587"/>
    </location>
</feature>
<evidence type="ECO:0000256" key="2">
    <source>
        <dbReference type="SAM" id="SignalP"/>
    </source>
</evidence>
<sequence>MTGRRITALQTAACGLTAAALLATSACGGSSGKSKASGDAKGGSGGASTSSSPAATPQSVAQAFLAAWSSGDYAGAGALTDDTTNATNRLKAIAGSLNAQKVQLTLGSQENVQANSGGSTPSGSTSGTSTSGSAATPSGGSSSGSSALARFGFNVNDTFAGNLVWAYPSSLDIVQGPSGTPVVHWSSSVINPQLGPTALLKAVAPKQTVTDSTGNPINLTAHPTLAPAMNTLANHAAIPANPTQLTIQFIDPKTNNQIPNSQDWPLGTSNGTTPTLKTTIDPKVQSALESALKPWKNSGIVALQPSTGYILGMASNDPSFTALEYQGTRAPGSTFKVVTTALALTQGLKTTDSVNCSPNATVEGQIINNDASLRSGFPNATLKDAFLVSCNTAYVHLAMDGKLGSDYSALTNEAKTYFGMNQKWDLGMGPATYGTPGDQQVPPADGQGLFAREAFGQGNITMSPLTMASVAATVSTGQFKQPILVPGTPQIPATPLPPAVDSQLVSLMQGVVNSPEGTASTVFPHNMGLGAKTGSAEASDTPTTDSWMIVFDKTHDIAFCALVLNGGMGFQAAGPAIKSALSSLGYI</sequence>
<gene>
    <name evidence="4" type="ORF">KGQ19_09965</name>
</gene>